<accession>A0A2J6PH64</accession>
<feature type="compositionally biased region" description="Basic and acidic residues" evidence="2">
    <location>
        <begin position="889"/>
        <end position="899"/>
    </location>
</feature>
<keyword evidence="3" id="KW-0812">Transmembrane</keyword>
<evidence type="ECO:0000313" key="5">
    <source>
        <dbReference type="Proteomes" id="UP000235672"/>
    </source>
</evidence>
<evidence type="ECO:0000256" key="3">
    <source>
        <dbReference type="SAM" id="Phobius"/>
    </source>
</evidence>
<feature type="compositionally biased region" description="Basic and acidic residues" evidence="2">
    <location>
        <begin position="665"/>
        <end position="678"/>
    </location>
</feature>
<feature type="transmembrane region" description="Helical" evidence="3">
    <location>
        <begin position="199"/>
        <end position="221"/>
    </location>
</feature>
<evidence type="ECO:0000256" key="2">
    <source>
        <dbReference type="SAM" id="MobiDB-lite"/>
    </source>
</evidence>
<sequence length="930" mass="100414">MPPRGTSSSKRQQGGANQRDTRHENGLVGPGKRITKQKSNGHLNGHAKASDSSSSTPPLPATPPATNGHSRHPALPDHPNDSKMPGHTLRRSSVSGYSDSSLSEAYHNAPGSPVSNGHHREIDVNSIKKSHPPGPLEQLSTVLQSLPLQDTIAILIVLLQIPPTFLSIVHLLFATLTFVPPSSTSLSALNFPDILNGSLGTPSIATIFFVDALVLLVWLFLWSPLQDIALDLAQMVIALTLGGGVSGREAGVRSVLWCFGIIGLSHFSRNGSAKPSGLRAIISSSSGLLASPDPDDPLEPISRNSNKKHGLVRSILAIHILTQGVVRYIRDWYVRREKRDSTASLGDPEAGKVSVDANHDSTTSTHAPDTDSCASLPVSNAVTTKKKKKQSAQVRIQQPLWAALASTKIVMVKEYETSHTAAESAGTNATDINNLGDAPFHSEADRIWITYVGSDEVCFSTSFFPTLTPPETEESTDGSGIDERKPFFVRVNKTDWHATRINATTNPDQPAGQDTRWSGEIFGLAPLSNYECDFISTVDHSVLFSTSVRTLRSPTTDSAAGPSPNSQGRPNSPITTLKTSIASAKVKLDDEKTRQKAQRKEQRAKLHAARKDIEKLSSSIASAGGSDDRQKNKIIQNNHQTRQADEASVTLEAEIAELKNIPSDDTSRHSSSHSEFKAQRRLHKQKQEEFNAAKLAADEEVQALKEEISSLQQKHERYESRITLLNERRDRITDANAKGLDEVQRKDRERQAKREERNKINSFYTSRLVLLQDNIAQGTAALASLTAAIEAVQQAMYADSPSTSSQNLSAPFGETIPENSGLPPYTWNPPSAGLYATSGYVPMLGLSSTPQGHRTTRGRSSSMLSNVSGFTQSSGEGPSGFGPIGKGSVWEDAREERKASSGSASSAGDPKSPTVGNGRLVPGVTSFRMR</sequence>
<feature type="region of interest" description="Disordered" evidence="2">
    <location>
        <begin position="340"/>
        <end position="376"/>
    </location>
</feature>
<keyword evidence="5" id="KW-1185">Reference proteome</keyword>
<dbReference type="OrthoDB" id="4158994at2759"/>
<dbReference type="Proteomes" id="UP000235672">
    <property type="component" value="Unassembled WGS sequence"/>
</dbReference>
<feature type="compositionally biased region" description="Low complexity" evidence="2">
    <location>
        <begin position="92"/>
        <end position="103"/>
    </location>
</feature>
<feature type="region of interest" description="Disordered" evidence="2">
    <location>
        <begin position="586"/>
        <end position="613"/>
    </location>
</feature>
<feature type="compositionally biased region" description="Polar residues" evidence="2">
    <location>
        <begin position="1"/>
        <end position="18"/>
    </location>
</feature>
<gene>
    <name evidence="4" type="ORF">NA56DRAFT_683057</name>
</gene>
<evidence type="ECO:0000256" key="1">
    <source>
        <dbReference type="SAM" id="Coils"/>
    </source>
</evidence>
<keyword evidence="3" id="KW-1133">Transmembrane helix</keyword>
<feature type="coiled-coil region" evidence="1">
    <location>
        <begin position="687"/>
        <end position="728"/>
    </location>
</feature>
<feature type="region of interest" description="Disordered" evidence="2">
    <location>
        <begin position="659"/>
        <end position="685"/>
    </location>
</feature>
<evidence type="ECO:0008006" key="6">
    <source>
        <dbReference type="Google" id="ProtNLM"/>
    </source>
</evidence>
<dbReference type="STRING" id="1745343.A0A2J6PH64"/>
<feature type="region of interest" description="Disordered" evidence="2">
    <location>
        <begin position="552"/>
        <end position="574"/>
    </location>
</feature>
<reference evidence="4 5" key="1">
    <citation type="submission" date="2016-05" db="EMBL/GenBank/DDBJ databases">
        <title>A degradative enzymes factory behind the ericoid mycorrhizal symbiosis.</title>
        <authorList>
            <consortium name="DOE Joint Genome Institute"/>
            <person name="Martino E."/>
            <person name="Morin E."/>
            <person name="Grelet G."/>
            <person name="Kuo A."/>
            <person name="Kohler A."/>
            <person name="Daghino S."/>
            <person name="Barry K."/>
            <person name="Choi C."/>
            <person name="Cichocki N."/>
            <person name="Clum A."/>
            <person name="Copeland A."/>
            <person name="Hainaut M."/>
            <person name="Haridas S."/>
            <person name="Labutti K."/>
            <person name="Lindquist E."/>
            <person name="Lipzen A."/>
            <person name="Khouja H.-R."/>
            <person name="Murat C."/>
            <person name="Ohm R."/>
            <person name="Olson A."/>
            <person name="Spatafora J."/>
            <person name="Veneault-Fourrey C."/>
            <person name="Henrissat B."/>
            <person name="Grigoriev I."/>
            <person name="Martin F."/>
            <person name="Perotto S."/>
        </authorList>
    </citation>
    <scope>NUCLEOTIDE SEQUENCE [LARGE SCALE GENOMIC DNA]</scope>
    <source>
        <strain evidence="4 5">UAMH 7357</strain>
    </source>
</reference>
<evidence type="ECO:0000313" key="4">
    <source>
        <dbReference type="EMBL" id="PMD13392.1"/>
    </source>
</evidence>
<proteinExistence type="predicted"/>
<protein>
    <recommendedName>
        <fullName evidence="6">Ubiquitination network signaling protein</fullName>
    </recommendedName>
</protein>
<dbReference type="EMBL" id="KZ613532">
    <property type="protein sequence ID" value="PMD13392.1"/>
    <property type="molecule type" value="Genomic_DNA"/>
</dbReference>
<feature type="transmembrane region" description="Helical" evidence="3">
    <location>
        <begin position="228"/>
        <end position="247"/>
    </location>
</feature>
<feature type="transmembrane region" description="Helical" evidence="3">
    <location>
        <begin position="152"/>
        <end position="179"/>
    </location>
</feature>
<name>A0A2J6PH64_9HELO</name>
<feature type="region of interest" description="Disordered" evidence="2">
    <location>
        <begin position="846"/>
        <end position="930"/>
    </location>
</feature>
<feature type="compositionally biased region" description="Polar residues" evidence="2">
    <location>
        <begin position="846"/>
        <end position="876"/>
    </location>
</feature>
<organism evidence="4 5">
    <name type="scientific">Hyaloscypha hepaticicola</name>
    <dbReference type="NCBI Taxonomy" id="2082293"/>
    <lineage>
        <taxon>Eukaryota</taxon>
        <taxon>Fungi</taxon>
        <taxon>Dikarya</taxon>
        <taxon>Ascomycota</taxon>
        <taxon>Pezizomycotina</taxon>
        <taxon>Leotiomycetes</taxon>
        <taxon>Helotiales</taxon>
        <taxon>Hyaloscyphaceae</taxon>
        <taxon>Hyaloscypha</taxon>
    </lineage>
</organism>
<dbReference type="AlphaFoldDB" id="A0A2J6PH64"/>
<keyword evidence="1" id="KW-0175">Coiled coil</keyword>
<keyword evidence="3" id="KW-0472">Membrane</keyword>
<feature type="region of interest" description="Disordered" evidence="2">
    <location>
        <begin position="1"/>
        <end position="119"/>
    </location>
</feature>